<organism evidence="1 2">
    <name type="scientific">Citrus sinensis</name>
    <name type="common">Sweet orange</name>
    <name type="synonym">Citrus aurantium var. sinensis</name>
    <dbReference type="NCBI Taxonomy" id="2711"/>
    <lineage>
        <taxon>Eukaryota</taxon>
        <taxon>Viridiplantae</taxon>
        <taxon>Streptophyta</taxon>
        <taxon>Embryophyta</taxon>
        <taxon>Tracheophyta</taxon>
        <taxon>Spermatophyta</taxon>
        <taxon>Magnoliopsida</taxon>
        <taxon>eudicotyledons</taxon>
        <taxon>Gunneridae</taxon>
        <taxon>Pentapetalae</taxon>
        <taxon>rosids</taxon>
        <taxon>malvids</taxon>
        <taxon>Sapindales</taxon>
        <taxon>Rutaceae</taxon>
        <taxon>Aurantioideae</taxon>
        <taxon>Citrus</taxon>
    </lineage>
</organism>
<evidence type="ECO:0000313" key="1">
    <source>
        <dbReference type="EMBL" id="KDO44016.1"/>
    </source>
</evidence>
<feature type="non-terminal residue" evidence="1">
    <location>
        <position position="118"/>
    </location>
</feature>
<evidence type="ECO:0000313" key="2">
    <source>
        <dbReference type="Proteomes" id="UP000027120"/>
    </source>
</evidence>
<dbReference type="EMBL" id="KK785337">
    <property type="protein sequence ID" value="KDO44016.1"/>
    <property type="molecule type" value="Genomic_DNA"/>
</dbReference>
<dbReference type="Proteomes" id="UP000027120">
    <property type="component" value="Unassembled WGS sequence"/>
</dbReference>
<protein>
    <submittedName>
        <fullName evidence="1">Uncharacterized protein</fullName>
    </submittedName>
</protein>
<name>A0A067DZG6_CITSI</name>
<reference evidence="1 2" key="1">
    <citation type="submission" date="2014-04" db="EMBL/GenBank/DDBJ databases">
        <authorList>
            <consortium name="International Citrus Genome Consortium"/>
            <person name="Gmitter F."/>
            <person name="Chen C."/>
            <person name="Farmerie W."/>
            <person name="Harkins T."/>
            <person name="Desany B."/>
            <person name="Mohiuddin M."/>
            <person name="Kodira C."/>
            <person name="Borodovsky M."/>
            <person name="Lomsadze A."/>
            <person name="Burns P."/>
            <person name="Jenkins J."/>
            <person name="Prochnik S."/>
            <person name="Shu S."/>
            <person name="Chapman J."/>
            <person name="Pitluck S."/>
            <person name="Schmutz J."/>
            <person name="Rokhsar D."/>
        </authorList>
    </citation>
    <scope>NUCLEOTIDE SEQUENCE</scope>
</reference>
<dbReference type="AlphaFoldDB" id="A0A067DZG6"/>
<keyword evidence="2" id="KW-1185">Reference proteome</keyword>
<accession>A0A067DZG6</accession>
<dbReference type="PANTHER" id="PTHR47370:SF6">
    <property type="entry name" value="N-ACETYLTRANSFERASE HLS1-RELATED"/>
    <property type="match status" value="1"/>
</dbReference>
<sequence length="118" mass="13157">MSMKIAAENSPEFPMKIKVNSVVIVREYNEERDKLGVEEIERRCETGQRGKPTLVTDLMGDPVCRVRHFPSHIALVAEYGEEKEIVGVIRGCVKTVTTGGSNFVKLAYLLGLRVSPTH</sequence>
<dbReference type="PANTHER" id="PTHR47370">
    <property type="entry name" value="ACYL-COA N-ACYLTRANSFERASES (NAT) SUPERFAMILY PROTEIN"/>
    <property type="match status" value="1"/>
</dbReference>
<gene>
    <name evidence="1" type="ORF">CISIN_1g0154292mg</name>
</gene>
<dbReference type="InterPro" id="IPR052810">
    <property type="entry name" value="Plant_NAT"/>
</dbReference>
<dbReference type="STRING" id="2711.A0A067DZG6"/>
<proteinExistence type="predicted"/>